<name>A0ABD3V8J9_SINWO</name>
<protein>
    <recommendedName>
        <fullName evidence="7">TLC domain-containing protein</fullName>
    </recommendedName>
</protein>
<sequence>MTTSCTTMYYSIIFLSGCMFFPATFILLRRILKWMFMNKLTDGDISKVSELSVSSIQAILSSMAGAAIVRKCQIDIMKDSHWLTNAYASFAISYFIYDIWAMYVVASFLDTKIQTIPGKWSSFWYFVRTNIPMMLHHTALPCIIYPVIMFWRKGQGDFFVGVFYMIEMAIPFIAVRTILAQLKMKDTPFYIVAGLLMIAAFFICRILVFPFLYWQYSLYASIPFLEVPFRIPLKCNLGCFSLLIFQIYWLVLMIRGAYRVFYKIHLRKKEKSKL</sequence>
<dbReference type="PROSITE" id="PS50922">
    <property type="entry name" value="TLC"/>
    <property type="match status" value="1"/>
</dbReference>
<feature type="transmembrane region" description="Helical" evidence="6">
    <location>
        <begin position="235"/>
        <end position="258"/>
    </location>
</feature>
<accession>A0ABD3V8J9</accession>
<dbReference type="InterPro" id="IPR050846">
    <property type="entry name" value="TLCD"/>
</dbReference>
<evidence type="ECO:0000313" key="8">
    <source>
        <dbReference type="EMBL" id="KAL3856855.1"/>
    </source>
</evidence>
<keyword evidence="3 6" id="KW-1133">Transmembrane helix</keyword>
<comment type="caution">
    <text evidence="8">The sequence shown here is derived from an EMBL/GenBank/DDBJ whole genome shotgun (WGS) entry which is preliminary data.</text>
</comment>
<dbReference type="Pfam" id="PF03798">
    <property type="entry name" value="TRAM_LAG1_CLN8"/>
    <property type="match status" value="1"/>
</dbReference>
<dbReference type="SMART" id="SM00724">
    <property type="entry name" value="TLC"/>
    <property type="match status" value="1"/>
</dbReference>
<evidence type="ECO:0000313" key="9">
    <source>
        <dbReference type="Proteomes" id="UP001634394"/>
    </source>
</evidence>
<gene>
    <name evidence="8" type="ORF">ACJMK2_011566</name>
</gene>
<evidence type="ECO:0000256" key="2">
    <source>
        <dbReference type="ARBA" id="ARBA00022692"/>
    </source>
</evidence>
<evidence type="ECO:0000256" key="3">
    <source>
        <dbReference type="ARBA" id="ARBA00022989"/>
    </source>
</evidence>
<evidence type="ECO:0000256" key="1">
    <source>
        <dbReference type="ARBA" id="ARBA00004141"/>
    </source>
</evidence>
<organism evidence="8 9">
    <name type="scientific">Sinanodonta woodiana</name>
    <name type="common">Chinese pond mussel</name>
    <name type="synonym">Anodonta woodiana</name>
    <dbReference type="NCBI Taxonomy" id="1069815"/>
    <lineage>
        <taxon>Eukaryota</taxon>
        <taxon>Metazoa</taxon>
        <taxon>Spiralia</taxon>
        <taxon>Lophotrochozoa</taxon>
        <taxon>Mollusca</taxon>
        <taxon>Bivalvia</taxon>
        <taxon>Autobranchia</taxon>
        <taxon>Heteroconchia</taxon>
        <taxon>Palaeoheterodonta</taxon>
        <taxon>Unionida</taxon>
        <taxon>Unionoidea</taxon>
        <taxon>Unionidae</taxon>
        <taxon>Unioninae</taxon>
        <taxon>Sinanodonta</taxon>
    </lineage>
</organism>
<evidence type="ECO:0000256" key="6">
    <source>
        <dbReference type="SAM" id="Phobius"/>
    </source>
</evidence>
<feature type="domain" description="TLC" evidence="7">
    <location>
        <begin position="43"/>
        <end position="262"/>
    </location>
</feature>
<comment type="subcellular location">
    <subcellularLocation>
        <location evidence="1">Membrane</location>
        <topology evidence="1">Multi-pass membrane protein</topology>
    </subcellularLocation>
</comment>
<proteinExistence type="predicted"/>
<keyword evidence="9" id="KW-1185">Reference proteome</keyword>
<dbReference type="GO" id="GO:0016020">
    <property type="term" value="C:membrane"/>
    <property type="evidence" value="ECO:0007669"/>
    <property type="project" value="UniProtKB-SubCell"/>
</dbReference>
<keyword evidence="2 5" id="KW-0812">Transmembrane</keyword>
<dbReference type="PANTHER" id="PTHR13439:SF66">
    <property type="entry name" value="BCDNA.GH12326"/>
    <property type="match status" value="1"/>
</dbReference>
<reference evidence="8 9" key="1">
    <citation type="submission" date="2024-11" db="EMBL/GenBank/DDBJ databases">
        <title>Chromosome-level genome assembly of the freshwater bivalve Anodonta woodiana.</title>
        <authorList>
            <person name="Chen X."/>
        </authorList>
    </citation>
    <scope>NUCLEOTIDE SEQUENCE [LARGE SCALE GENOMIC DNA]</scope>
    <source>
        <strain evidence="8">MN2024</strain>
        <tissue evidence="8">Gills</tissue>
    </source>
</reference>
<dbReference type="AlphaFoldDB" id="A0ABD3V8J9"/>
<feature type="transmembrane region" description="Helical" evidence="6">
    <location>
        <begin position="130"/>
        <end position="152"/>
    </location>
</feature>
<keyword evidence="4 5" id="KW-0472">Membrane</keyword>
<feature type="transmembrane region" description="Helical" evidence="6">
    <location>
        <begin position="158"/>
        <end position="179"/>
    </location>
</feature>
<evidence type="ECO:0000256" key="4">
    <source>
        <dbReference type="ARBA" id="ARBA00023136"/>
    </source>
</evidence>
<feature type="transmembrane region" description="Helical" evidence="6">
    <location>
        <begin position="88"/>
        <end position="109"/>
    </location>
</feature>
<feature type="transmembrane region" description="Helical" evidence="6">
    <location>
        <begin position="191"/>
        <end position="215"/>
    </location>
</feature>
<dbReference type="EMBL" id="JBJQND010000013">
    <property type="protein sequence ID" value="KAL3856855.1"/>
    <property type="molecule type" value="Genomic_DNA"/>
</dbReference>
<dbReference type="PANTHER" id="PTHR13439">
    <property type="entry name" value="CT120 PROTEIN"/>
    <property type="match status" value="1"/>
</dbReference>
<feature type="transmembrane region" description="Helical" evidence="6">
    <location>
        <begin position="6"/>
        <end position="28"/>
    </location>
</feature>
<evidence type="ECO:0000259" key="7">
    <source>
        <dbReference type="PROSITE" id="PS50922"/>
    </source>
</evidence>
<dbReference type="InterPro" id="IPR006634">
    <property type="entry name" value="TLC-dom"/>
</dbReference>
<evidence type="ECO:0000256" key="5">
    <source>
        <dbReference type="PROSITE-ProRule" id="PRU00205"/>
    </source>
</evidence>
<dbReference type="Proteomes" id="UP001634394">
    <property type="component" value="Unassembled WGS sequence"/>
</dbReference>